<dbReference type="PANTHER" id="PTHR41964:SF1">
    <property type="entry name" value="GLOBAL NITROGEN REGULATOR NRPR"/>
    <property type="match status" value="1"/>
</dbReference>
<dbReference type="Gene3D" id="3.30.70.1360">
    <property type="entry name" value="mj0159-like"/>
    <property type="match status" value="1"/>
</dbReference>
<organism evidence="3 4">
    <name type="scientific">Candidatus Methanoperedens nitratireducens</name>
    <dbReference type="NCBI Taxonomy" id="1392998"/>
    <lineage>
        <taxon>Archaea</taxon>
        <taxon>Methanobacteriati</taxon>
        <taxon>Methanobacteriota</taxon>
        <taxon>Stenosarchaea group</taxon>
        <taxon>Methanomicrobia</taxon>
        <taxon>Methanosarcinales</taxon>
        <taxon>ANME-2 cluster</taxon>
        <taxon>Candidatus Methanoperedentaceae</taxon>
        <taxon>Candidatus Methanoperedens</taxon>
    </lineage>
</organism>
<evidence type="ECO:0000259" key="1">
    <source>
        <dbReference type="Pfam" id="PF01995"/>
    </source>
</evidence>
<dbReference type="SUPFAM" id="SSF46785">
    <property type="entry name" value="Winged helix' DNA-binding domain"/>
    <property type="match status" value="1"/>
</dbReference>
<evidence type="ECO:0000313" key="4">
    <source>
        <dbReference type="Proteomes" id="UP000218615"/>
    </source>
</evidence>
<dbReference type="Proteomes" id="UP000218615">
    <property type="component" value="Unassembled WGS sequence"/>
</dbReference>
<sequence>MVTTTIDSQVQRKLIEILRILYENHDPIGARLIADRMNERGYPIGERGVRYHLRILDERGLTQRQGYDGRTITERGINELNNALVGDRLGFIITRIEKLIYDTTFDLKTGEGKVIINTSIIDKKDLDKTMGILRDVMYNGYPISPYIKLIDEGTMTSDIKVPEGKIGIATMCSITIDGILLKNGIPVNTKYGGILEVKEKNRSVLMISLSITVLPSTRCGFSSHGK</sequence>
<keyword evidence="4" id="KW-1185">Reference proteome</keyword>
<dbReference type="InterPro" id="IPR036390">
    <property type="entry name" value="WH_DNA-bd_sf"/>
</dbReference>
<name>A0A284VK71_9EURY</name>
<dbReference type="AlphaFoldDB" id="A0A284VK71"/>
<dbReference type="InterPro" id="IPR036984">
    <property type="entry name" value="NrpR_dom_sf"/>
</dbReference>
<accession>A0A284VK71</accession>
<dbReference type="EMBL" id="FZMP01000031">
    <property type="protein sequence ID" value="SNQ59665.1"/>
    <property type="molecule type" value="Genomic_DNA"/>
</dbReference>
<dbReference type="STRING" id="1392998.ANME2D_00012"/>
<gene>
    <name evidence="3" type="ORF">MNV_1260013</name>
</gene>
<feature type="domain" description="Ribonuclease R winged-helix" evidence="2">
    <location>
        <begin position="15"/>
        <end position="80"/>
    </location>
</feature>
<dbReference type="InterPro" id="IPR013668">
    <property type="entry name" value="RNase_R_HTH_12"/>
</dbReference>
<dbReference type="Pfam" id="PF01995">
    <property type="entry name" value="NRD1_2"/>
    <property type="match status" value="1"/>
</dbReference>
<dbReference type="InterPro" id="IPR002846">
    <property type="entry name" value="NRD"/>
</dbReference>
<dbReference type="InterPro" id="IPR038982">
    <property type="entry name" value="NrpR"/>
</dbReference>
<proteinExistence type="predicted"/>
<evidence type="ECO:0008006" key="5">
    <source>
        <dbReference type="Google" id="ProtNLM"/>
    </source>
</evidence>
<dbReference type="Pfam" id="PF08461">
    <property type="entry name" value="WHD_RNase_R"/>
    <property type="match status" value="1"/>
</dbReference>
<protein>
    <recommendedName>
        <fullName evidence="5">DUF128 domain-containing protein</fullName>
    </recommendedName>
</protein>
<dbReference type="PANTHER" id="PTHR41964">
    <property type="entry name" value="GLOBAL NITROGEN REGULATOR NRPR"/>
    <property type="match status" value="1"/>
</dbReference>
<evidence type="ECO:0000313" key="3">
    <source>
        <dbReference type="EMBL" id="SNQ59665.1"/>
    </source>
</evidence>
<evidence type="ECO:0000259" key="2">
    <source>
        <dbReference type="Pfam" id="PF08461"/>
    </source>
</evidence>
<feature type="domain" description="NrpR regulatory" evidence="1">
    <location>
        <begin position="89"/>
        <end position="202"/>
    </location>
</feature>
<reference evidence="4" key="1">
    <citation type="submission" date="2017-06" db="EMBL/GenBank/DDBJ databases">
        <authorList>
            <person name="Cremers G."/>
        </authorList>
    </citation>
    <scope>NUCLEOTIDE SEQUENCE [LARGE SCALE GENOMIC DNA]</scope>
</reference>